<proteinExistence type="predicted"/>
<evidence type="ECO:0000256" key="1">
    <source>
        <dbReference type="SAM" id="MobiDB-lite"/>
    </source>
</evidence>
<accession>A0A1D6LPA9</accession>
<sequence>EPDPTSPHFTRDIPTVRCRRLRQTAAATLDTSAAAEGAREKKESGTRRTYAARRSHGRAAARHGGGGGDARHWLPFQARRRGRVLALGRVPPRRRRQGRAPPSPEVAAPAPRPRPPRVRGPQVPHRLRLLPDPGRGHRLLRPRCALLRAFPLGTPRQFLAPWSLLSYPLRFIEIPNSLLTSCWCWALERSVPVPQGGDSAPLPQGQPARLSVGESSCSSNFVEAVC</sequence>
<reference evidence="2" key="1">
    <citation type="submission" date="2015-12" db="EMBL/GenBank/DDBJ databases">
        <title>Update maize B73 reference genome by single molecule sequencing technologies.</title>
        <authorList>
            <consortium name="Maize Genome Sequencing Project"/>
            <person name="Ware D."/>
        </authorList>
    </citation>
    <scope>NUCLEOTIDE SEQUENCE</scope>
    <source>
        <tissue evidence="2">Seedling</tissue>
    </source>
</reference>
<protein>
    <submittedName>
        <fullName evidence="2">Auxin-independent growth promoter-like protein, mRNA</fullName>
    </submittedName>
</protein>
<organism evidence="2">
    <name type="scientific">Zea mays</name>
    <name type="common">Maize</name>
    <dbReference type="NCBI Taxonomy" id="4577"/>
    <lineage>
        <taxon>Eukaryota</taxon>
        <taxon>Viridiplantae</taxon>
        <taxon>Streptophyta</taxon>
        <taxon>Embryophyta</taxon>
        <taxon>Tracheophyta</taxon>
        <taxon>Spermatophyta</taxon>
        <taxon>Magnoliopsida</taxon>
        <taxon>Liliopsida</taxon>
        <taxon>Poales</taxon>
        <taxon>Poaceae</taxon>
        <taxon>PACMAD clade</taxon>
        <taxon>Panicoideae</taxon>
        <taxon>Andropogonodae</taxon>
        <taxon>Andropogoneae</taxon>
        <taxon>Tripsacinae</taxon>
        <taxon>Zea</taxon>
    </lineage>
</organism>
<feature type="compositionally biased region" description="Low complexity" evidence="1">
    <location>
        <begin position="27"/>
        <end position="36"/>
    </location>
</feature>
<dbReference type="AlphaFoldDB" id="A0A1D6LPA9"/>
<feature type="compositionally biased region" description="Basic residues" evidence="1">
    <location>
        <begin position="50"/>
        <end position="61"/>
    </location>
</feature>
<dbReference type="EMBL" id="CM000782">
    <property type="protein sequence ID" value="AQK81336.1"/>
    <property type="molecule type" value="Genomic_DNA"/>
</dbReference>
<name>A0A1D6LPA9_MAIZE</name>
<gene>
    <name evidence="2" type="ORF">ZEAMMB73_Zm00001d036546</name>
</gene>
<feature type="non-terminal residue" evidence="2">
    <location>
        <position position="1"/>
    </location>
</feature>
<feature type="compositionally biased region" description="Basic and acidic residues" evidence="1">
    <location>
        <begin position="37"/>
        <end position="46"/>
    </location>
</feature>
<evidence type="ECO:0000313" key="2">
    <source>
        <dbReference type="EMBL" id="AQK81336.1"/>
    </source>
</evidence>
<feature type="region of interest" description="Disordered" evidence="1">
    <location>
        <begin position="27"/>
        <end position="131"/>
    </location>
</feature>